<dbReference type="Pfam" id="PF08241">
    <property type="entry name" value="Methyltransf_11"/>
    <property type="match status" value="1"/>
</dbReference>
<proteinExistence type="predicted"/>
<accession>A0ABN1DET9</accession>
<dbReference type="InterPro" id="IPR029063">
    <property type="entry name" value="SAM-dependent_MTases_sf"/>
</dbReference>
<sequence>MTSSTTRGTTLVCHYRRDGITVPEDAQRCLRAQVRRIASGRVLDIGAHDLDDLTDYRNVCLLALAGATGPACERAKSMRLPGAEVEDGELDTLRFPQNSFDVVVLRFSLCRAAKPEQTIAEVGRVLRPNGHLVFLEHTRASGIVGNAQDRADEIMRGSGRCHFNHEVLQGMHRAGLVLCRAEWFWPSAHLRAPLVAGVASHPDPQYQRELRWLSGEQE</sequence>
<evidence type="ECO:0000259" key="1">
    <source>
        <dbReference type="Pfam" id="PF08241"/>
    </source>
</evidence>
<dbReference type="PANTHER" id="PTHR45036:SF1">
    <property type="entry name" value="METHYLTRANSFERASE LIKE 7A"/>
    <property type="match status" value="1"/>
</dbReference>
<dbReference type="Proteomes" id="UP001500729">
    <property type="component" value="Unassembled WGS sequence"/>
</dbReference>
<gene>
    <name evidence="2" type="ORF">GCM10009533_45870</name>
</gene>
<evidence type="ECO:0000313" key="2">
    <source>
        <dbReference type="EMBL" id="GAA0541662.1"/>
    </source>
</evidence>
<protein>
    <recommendedName>
        <fullName evidence="1">Methyltransferase type 11 domain-containing protein</fullName>
    </recommendedName>
</protein>
<dbReference type="RefSeq" id="WP_009946942.1">
    <property type="nucleotide sequence ID" value="NZ_BAAAGS010000033.1"/>
</dbReference>
<reference evidence="2 3" key="1">
    <citation type="journal article" date="2019" name="Int. J. Syst. Evol. Microbiol.">
        <title>The Global Catalogue of Microorganisms (GCM) 10K type strain sequencing project: providing services to taxonomists for standard genome sequencing and annotation.</title>
        <authorList>
            <consortium name="The Broad Institute Genomics Platform"/>
            <consortium name="The Broad Institute Genome Sequencing Center for Infectious Disease"/>
            <person name="Wu L."/>
            <person name="Ma J."/>
        </authorList>
    </citation>
    <scope>NUCLEOTIDE SEQUENCE [LARGE SCALE GENOMIC DNA]</scope>
    <source>
        <strain evidence="2 3">JCM 10303</strain>
    </source>
</reference>
<comment type="caution">
    <text evidence="2">The sequence shown here is derived from an EMBL/GenBank/DDBJ whole genome shotgun (WGS) entry which is preliminary data.</text>
</comment>
<dbReference type="InterPro" id="IPR052356">
    <property type="entry name" value="Thiol_S-MT"/>
</dbReference>
<organism evidence="2 3">
    <name type="scientific">Saccharopolyspora erythraea</name>
    <name type="common">Streptomyces erythraeus</name>
    <dbReference type="NCBI Taxonomy" id="1836"/>
    <lineage>
        <taxon>Bacteria</taxon>
        <taxon>Bacillati</taxon>
        <taxon>Actinomycetota</taxon>
        <taxon>Actinomycetes</taxon>
        <taxon>Pseudonocardiales</taxon>
        <taxon>Pseudonocardiaceae</taxon>
        <taxon>Saccharopolyspora</taxon>
    </lineage>
</organism>
<feature type="domain" description="Methyltransferase type 11" evidence="1">
    <location>
        <begin position="80"/>
        <end position="134"/>
    </location>
</feature>
<dbReference type="PANTHER" id="PTHR45036">
    <property type="entry name" value="METHYLTRANSFERASE LIKE 7B"/>
    <property type="match status" value="1"/>
</dbReference>
<name>A0ABN1DET9_SACER</name>
<evidence type="ECO:0000313" key="3">
    <source>
        <dbReference type="Proteomes" id="UP001500729"/>
    </source>
</evidence>
<dbReference type="Gene3D" id="3.40.50.150">
    <property type="entry name" value="Vaccinia Virus protein VP39"/>
    <property type="match status" value="1"/>
</dbReference>
<dbReference type="InterPro" id="IPR013216">
    <property type="entry name" value="Methyltransf_11"/>
</dbReference>
<keyword evidence="3" id="KW-1185">Reference proteome</keyword>
<dbReference type="EMBL" id="BAAAGS010000033">
    <property type="protein sequence ID" value="GAA0541662.1"/>
    <property type="molecule type" value="Genomic_DNA"/>
</dbReference>
<dbReference type="SUPFAM" id="SSF53335">
    <property type="entry name" value="S-adenosyl-L-methionine-dependent methyltransferases"/>
    <property type="match status" value="1"/>
</dbReference>